<protein>
    <recommendedName>
        <fullName evidence="3">DUF4382 domain-containing protein</fullName>
    </recommendedName>
</protein>
<dbReference type="PROSITE" id="PS51257">
    <property type="entry name" value="PROKAR_LIPOPROTEIN"/>
    <property type="match status" value="1"/>
</dbReference>
<organism evidence="1 2">
    <name type="scientific">Algoriphagus aquatilis</name>
    <dbReference type="NCBI Taxonomy" id="490186"/>
    <lineage>
        <taxon>Bacteria</taxon>
        <taxon>Pseudomonadati</taxon>
        <taxon>Bacteroidota</taxon>
        <taxon>Cytophagia</taxon>
        <taxon>Cytophagales</taxon>
        <taxon>Cyclobacteriaceae</taxon>
        <taxon>Algoriphagus</taxon>
    </lineage>
</organism>
<evidence type="ECO:0000313" key="2">
    <source>
        <dbReference type="Proteomes" id="UP001596163"/>
    </source>
</evidence>
<evidence type="ECO:0000313" key="1">
    <source>
        <dbReference type="EMBL" id="MFC5193312.1"/>
    </source>
</evidence>
<proteinExistence type="predicted"/>
<comment type="caution">
    <text evidence="1">The sequence shown here is derived from an EMBL/GenBank/DDBJ whole genome shotgun (WGS) entry which is preliminary data.</text>
</comment>
<reference evidence="2" key="1">
    <citation type="journal article" date="2019" name="Int. J. Syst. Evol. Microbiol.">
        <title>The Global Catalogue of Microorganisms (GCM) 10K type strain sequencing project: providing services to taxonomists for standard genome sequencing and annotation.</title>
        <authorList>
            <consortium name="The Broad Institute Genomics Platform"/>
            <consortium name="The Broad Institute Genome Sequencing Center for Infectious Disease"/>
            <person name="Wu L."/>
            <person name="Ma J."/>
        </authorList>
    </citation>
    <scope>NUCLEOTIDE SEQUENCE [LARGE SCALE GENOMIC DNA]</scope>
    <source>
        <strain evidence="2">CGMCC 1.7030</strain>
    </source>
</reference>
<dbReference type="EMBL" id="JBHSKS010000016">
    <property type="protein sequence ID" value="MFC5193312.1"/>
    <property type="molecule type" value="Genomic_DNA"/>
</dbReference>
<keyword evidence="2" id="KW-1185">Reference proteome</keyword>
<gene>
    <name evidence="1" type="ORF">ACFPIK_16185</name>
</gene>
<evidence type="ECO:0008006" key="3">
    <source>
        <dbReference type="Google" id="ProtNLM"/>
    </source>
</evidence>
<dbReference type="Proteomes" id="UP001596163">
    <property type="component" value="Unassembled WGS sequence"/>
</dbReference>
<accession>A0ABW0C019</accession>
<name>A0ABW0C019_9BACT</name>
<dbReference type="RefSeq" id="WP_377917133.1">
    <property type="nucleotide sequence ID" value="NZ_JBHSKS010000016.1"/>
</dbReference>
<sequence>MKVKKIMKRDNLIIILLVFLPITFFSCEKSKQEIFIGDNTSVKIVGDSGEVVLNFRRGSVNIDQIEIIDKSNNSKIVQSRSIFGLVETEMTEGFPVTKSKKYLSFSLDKEINPINDSMEIEVTQQLLTNHVIRNGEDLYYLGTYENGVKVYNSLNLKVVDAEIENPGELKLRLRNVFPFKGSLSFYHYNTKSKLETHEIDKDTYLVIYKGIGLEDSVVMLDVEIEPVSGDTLVSSTFTQRINIKQ</sequence>